<organism evidence="1 2">
    <name type="scientific">Canavalia gladiata</name>
    <name type="common">Sword bean</name>
    <name type="synonym">Dolichos gladiatus</name>
    <dbReference type="NCBI Taxonomy" id="3824"/>
    <lineage>
        <taxon>Eukaryota</taxon>
        <taxon>Viridiplantae</taxon>
        <taxon>Streptophyta</taxon>
        <taxon>Embryophyta</taxon>
        <taxon>Tracheophyta</taxon>
        <taxon>Spermatophyta</taxon>
        <taxon>Magnoliopsida</taxon>
        <taxon>eudicotyledons</taxon>
        <taxon>Gunneridae</taxon>
        <taxon>Pentapetalae</taxon>
        <taxon>rosids</taxon>
        <taxon>fabids</taxon>
        <taxon>Fabales</taxon>
        <taxon>Fabaceae</taxon>
        <taxon>Papilionoideae</taxon>
        <taxon>50 kb inversion clade</taxon>
        <taxon>NPAAA clade</taxon>
        <taxon>indigoferoid/millettioid clade</taxon>
        <taxon>Phaseoleae</taxon>
        <taxon>Canavalia</taxon>
    </lineage>
</organism>
<gene>
    <name evidence="1" type="ORF">VNO77_16984</name>
</gene>
<comment type="caution">
    <text evidence="1">The sequence shown here is derived from an EMBL/GenBank/DDBJ whole genome shotgun (WGS) entry which is preliminary data.</text>
</comment>
<dbReference type="EMBL" id="JAYMYQ010000004">
    <property type="protein sequence ID" value="KAK7336443.1"/>
    <property type="molecule type" value="Genomic_DNA"/>
</dbReference>
<proteinExistence type="predicted"/>
<name>A0AAN9LN22_CANGL</name>
<sequence length="86" mass="9729">MAYSFLFHTLSLYDIGMWFVFPFSELTLILKKGIGRVVVGKWVLGWILAQGLFQSPELEECAVFPNLSFGGEKGKSCSHLIRDKET</sequence>
<protein>
    <submittedName>
        <fullName evidence="1">Uncharacterized protein</fullName>
    </submittedName>
</protein>
<reference evidence="1 2" key="1">
    <citation type="submission" date="2024-01" db="EMBL/GenBank/DDBJ databases">
        <title>The genomes of 5 underutilized Papilionoideae crops provide insights into root nodulation and disease resistanc.</title>
        <authorList>
            <person name="Jiang F."/>
        </authorList>
    </citation>
    <scope>NUCLEOTIDE SEQUENCE [LARGE SCALE GENOMIC DNA]</scope>
    <source>
        <strain evidence="1">LVBAO_FW01</strain>
        <tissue evidence="1">Leaves</tissue>
    </source>
</reference>
<evidence type="ECO:0000313" key="2">
    <source>
        <dbReference type="Proteomes" id="UP001367508"/>
    </source>
</evidence>
<keyword evidence="2" id="KW-1185">Reference proteome</keyword>
<dbReference type="Proteomes" id="UP001367508">
    <property type="component" value="Unassembled WGS sequence"/>
</dbReference>
<accession>A0AAN9LN22</accession>
<dbReference type="AlphaFoldDB" id="A0AAN9LN22"/>
<evidence type="ECO:0000313" key="1">
    <source>
        <dbReference type="EMBL" id="KAK7336443.1"/>
    </source>
</evidence>